<dbReference type="OrthoDB" id="9858487at2"/>
<dbReference type="InterPro" id="IPR036390">
    <property type="entry name" value="WH_DNA-bd_sf"/>
</dbReference>
<dbReference type="AlphaFoldDB" id="A0A5C6RKL1"/>
<protein>
    <recommendedName>
        <fullName evidence="3">ArsR family transcriptional regulator</fullName>
    </recommendedName>
</protein>
<dbReference type="InterPro" id="IPR036388">
    <property type="entry name" value="WH-like_DNA-bd_sf"/>
</dbReference>
<sequence>MHTWNTIKAVNTNKLDQAIDILETLQQPRSARILKYLKEHERGALLDLALCLRMATEELEQQLELLCQSRVISRHDDVYGCYYTLNAVRLKYAGKVARGLAAFYRE</sequence>
<comment type="caution">
    <text evidence="1">The sequence shown here is derived from an EMBL/GenBank/DDBJ whole genome shotgun (WGS) entry which is preliminary data.</text>
</comment>
<dbReference type="Gene3D" id="1.10.10.10">
    <property type="entry name" value="Winged helix-like DNA-binding domain superfamily/Winged helix DNA-binding domain"/>
    <property type="match status" value="1"/>
</dbReference>
<gene>
    <name evidence="1" type="ORF">FRY97_13735</name>
</gene>
<name>A0A5C6RKL1_9BACT</name>
<accession>A0A5C6RKL1</accession>
<evidence type="ECO:0000313" key="1">
    <source>
        <dbReference type="EMBL" id="TXB62449.1"/>
    </source>
</evidence>
<dbReference type="Proteomes" id="UP000321580">
    <property type="component" value="Unassembled WGS sequence"/>
</dbReference>
<proteinExistence type="predicted"/>
<dbReference type="RefSeq" id="WP_147168125.1">
    <property type="nucleotide sequence ID" value="NZ_VOOR01000029.1"/>
</dbReference>
<dbReference type="EMBL" id="VOOR01000029">
    <property type="protein sequence ID" value="TXB62449.1"/>
    <property type="molecule type" value="Genomic_DNA"/>
</dbReference>
<reference evidence="1 2" key="1">
    <citation type="submission" date="2019-08" db="EMBL/GenBank/DDBJ databases">
        <title>Genome of Phaeodactylibacter luteus.</title>
        <authorList>
            <person name="Bowman J.P."/>
        </authorList>
    </citation>
    <scope>NUCLEOTIDE SEQUENCE [LARGE SCALE GENOMIC DNA]</scope>
    <source>
        <strain evidence="1 2">KCTC 42180</strain>
    </source>
</reference>
<organism evidence="1 2">
    <name type="scientific">Phaeodactylibacter luteus</name>
    <dbReference type="NCBI Taxonomy" id="1564516"/>
    <lineage>
        <taxon>Bacteria</taxon>
        <taxon>Pseudomonadati</taxon>
        <taxon>Bacteroidota</taxon>
        <taxon>Saprospiria</taxon>
        <taxon>Saprospirales</taxon>
        <taxon>Haliscomenobacteraceae</taxon>
        <taxon>Phaeodactylibacter</taxon>
    </lineage>
</organism>
<keyword evidence="2" id="KW-1185">Reference proteome</keyword>
<dbReference type="SUPFAM" id="SSF46785">
    <property type="entry name" value="Winged helix' DNA-binding domain"/>
    <property type="match status" value="1"/>
</dbReference>
<evidence type="ECO:0008006" key="3">
    <source>
        <dbReference type="Google" id="ProtNLM"/>
    </source>
</evidence>
<evidence type="ECO:0000313" key="2">
    <source>
        <dbReference type="Proteomes" id="UP000321580"/>
    </source>
</evidence>